<proteinExistence type="predicted"/>
<keyword evidence="1" id="KW-0472">Membrane</keyword>
<accession>A0A844D006</accession>
<feature type="transmembrane region" description="Helical" evidence="1">
    <location>
        <begin position="60"/>
        <end position="86"/>
    </location>
</feature>
<reference evidence="2 3" key="1">
    <citation type="submission" date="2019-05" db="EMBL/GenBank/DDBJ databases">
        <title>Roseovarius bejariae sp. nov., a moderately halophylic bacterium isolated from a saline soil in Rambla Salada (Murcia).</title>
        <authorList>
            <person name="Castro D.J."/>
            <person name="Gomez-Altuve A."/>
            <person name="Reina J.C."/>
            <person name="Rodriguez M."/>
            <person name="Sampedro I."/>
            <person name="Llamas I."/>
            <person name="Martinez-Checa F."/>
        </authorList>
    </citation>
    <scope>NUCLEOTIDE SEQUENCE [LARGE SCALE GENOMIC DNA]</scope>
    <source>
        <strain evidence="2 3">A21</strain>
    </source>
</reference>
<keyword evidence="1" id="KW-1133">Transmembrane helix</keyword>
<organism evidence="2 3">
    <name type="scientific">Roseovarius bejariae</name>
    <dbReference type="NCBI Taxonomy" id="2576383"/>
    <lineage>
        <taxon>Bacteria</taxon>
        <taxon>Pseudomonadati</taxon>
        <taxon>Pseudomonadota</taxon>
        <taxon>Alphaproteobacteria</taxon>
        <taxon>Rhodobacterales</taxon>
        <taxon>Roseobacteraceae</taxon>
        <taxon>Roseovarius</taxon>
    </lineage>
</organism>
<protein>
    <submittedName>
        <fullName evidence="2">Uncharacterized protein</fullName>
    </submittedName>
</protein>
<sequence length="97" mass="10472">MQQIDAPRLFDPDNIKRALWLCCGPAFVFFVTSLSILSLAGFGLVEILRDPAQLTEQSSFLGFLSNVGSWLWVSAAAICFSGFGYIPAAPCPITATL</sequence>
<comment type="caution">
    <text evidence="2">The sequence shown here is derived from an EMBL/GenBank/DDBJ whole genome shotgun (WGS) entry which is preliminary data.</text>
</comment>
<dbReference type="EMBL" id="SZWE01000002">
    <property type="protein sequence ID" value="MRU16666.1"/>
    <property type="molecule type" value="Genomic_DNA"/>
</dbReference>
<keyword evidence="3" id="KW-1185">Reference proteome</keyword>
<dbReference type="RefSeq" id="WP_154153922.1">
    <property type="nucleotide sequence ID" value="NZ_SZWE01000002.1"/>
</dbReference>
<dbReference type="Proteomes" id="UP000564704">
    <property type="component" value="Unassembled WGS sequence"/>
</dbReference>
<evidence type="ECO:0000313" key="3">
    <source>
        <dbReference type="Proteomes" id="UP000564704"/>
    </source>
</evidence>
<dbReference type="OrthoDB" id="451713at2"/>
<evidence type="ECO:0000256" key="1">
    <source>
        <dbReference type="SAM" id="Phobius"/>
    </source>
</evidence>
<feature type="transmembrane region" description="Helical" evidence="1">
    <location>
        <begin position="18"/>
        <end position="48"/>
    </location>
</feature>
<name>A0A844D006_9RHOB</name>
<evidence type="ECO:0000313" key="2">
    <source>
        <dbReference type="EMBL" id="MRU16666.1"/>
    </source>
</evidence>
<keyword evidence="1" id="KW-0812">Transmembrane</keyword>
<dbReference type="AlphaFoldDB" id="A0A844D006"/>
<gene>
    <name evidence="2" type="ORF">FDP25_14590</name>
</gene>